<accession>A0A1J3J292</accession>
<organism evidence="2">
    <name type="scientific">Noccaea caerulescens</name>
    <name type="common">Alpine penny-cress</name>
    <name type="synonym">Thlaspi caerulescens</name>
    <dbReference type="NCBI Taxonomy" id="107243"/>
    <lineage>
        <taxon>Eukaryota</taxon>
        <taxon>Viridiplantae</taxon>
        <taxon>Streptophyta</taxon>
        <taxon>Embryophyta</taxon>
        <taxon>Tracheophyta</taxon>
        <taxon>Spermatophyta</taxon>
        <taxon>Magnoliopsida</taxon>
        <taxon>eudicotyledons</taxon>
        <taxon>Gunneridae</taxon>
        <taxon>Pentapetalae</taxon>
        <taxon>rosids</taxon>
        <taxon>malvids</taxon>
        <taxon>Brassicales</taxon>
        <taxon>Brassicaceae</taxon>
        <taxon>Coluteocarpeae</taxon>
        <taxon>Noccaea</taxon>
    </lineage>
</organism>
<proteinExistence type="predicted"/>
<protein>
    <submittedName>
        <fullName evidence="2">Uncharacterized protein</fullName>
    </submittedName>
</protein>
<evidence type="ECO:0000313" key="2">
    <source>
        <dbReference type="EMBL" id="JAU85804.1"/>
    </source>
</evidence>
<feature type="compositionally biased region" description="Polar residues" evidence="1">
    <location>
        <begin position="62"/>
        <end position="72"/>
    </location>
</feature>
<evidence type="ECO:0000256" key="1">
    <source>
        <dbReference type="SAM" id="MobiDB-lite"/>
    </source>
</evidence>
<sequence>MPVPNKISNLFLAGDKCVLLRTEGSMKLWVAPLSIITTNLVLPISPHSFVTDGESNPRNENNDNSINSVGMFSSSSKPSIQSSSLISTSSSFTTVKACNIMFWHSCIQVTSLDTCNTTPIFFSLQSQQDSTSTFHYTSSLNYSSKVAFHSDFVNILSTYQVVPHSCSLLYHQQADVYFPNSFASYSLRQNA</sequence>
<gene>
    <name evidence="2" type="ORF">MP_TR17130_c2_g1_i1_g.48574</name>
</gene>
<dbReference type="EMBL" id="GEVM01020134">
    <property type="protein sequence ID" value="JAU85804.1"/>
    <property type="molecule type" value="Transcribed_RNA"/>
</dbReference>
<name>A0A1J3J292_NOCCA</name>
<dbReference type="AlphaFoldDB" id="A0A1J3J292"/>
<reference evidence="2" key="1">
    <citation type="submission" date="2016-07" db="EMBL/GenBank/DDBJ databases">
        <title>De novo transcriptome assembly of four accessions of the metal hyperaccumulator plant Noccaea caerulescens.</title>
        <authorList>
            <person name="Blande D."/>
            <person name="Halimaa P."/>
            <person name="Tervahauta A.I."/>
            <person name="Aarts M.G."/>
            <person name="Karenlampi S.O."/>
        </authorList>
    </citation>
    <scope>NUCLEOTIDE SEQUENCE</scope>
</reference>
<feature type="region of interest" description="Disordered" evidence="1">
    <location>
        <begin position="51"/>
        <end position="81"/>
    </location>
</feature>